<keyword evidence="6" id="KW-1185">Reference proteome</keyword>
<protein>
    <submittedName>
        <fullName evidence="5">DgyrCDS4696</fullName>
    </submittedName>
</protein>
<feature type="region of interest" description="Disordered" evidence="3">
    <location>
        <begin position="295"/>
        <end position="440"/>
    </location>
</feature>
<dbReference type="Pfam" id="PF00134">
    <property type="entry name" value="Cyclin_N"/>
    <property type="match status" value="1"/>
</dbReference>
<feature type="compositionally biased region" description="Basic residues" evidence="3">
    <location>
        <begin position="378"/>
        <end position="397"/>
    </location>
</feature>
<evidence type="ECO:0000313" key="5">
    <source>
        <dbReference type="EMBL" id="CAD5115751.1"/>
    </source>
</evidence>
<feature type="compositionally biased region" description="Polar residues" evidence="3">
    <location>
        <begin position="313"/>
        <end position="328"/>
    </location>
</feature>
<dbReference type="CDD" id="cd20533">
    <property type="entry name" value="CYCLIN_CCNL_rpt2"/>
    <property type="match status" value="1"/>
</dbReference>
<gene>
    <name evidence="5" type="ORF">DGYR_LOCUS4458</name>
</gene>
<evidence type="ECO:0000259" key="4">
    <source>
        <dbReference type="SMART" id="SM00385"/>
    </source>
</evidence>
<dbReference type="GO" id="GO:0016538">
    <property type="term" value="F:cyclin-dependent protein serine/threonine kinase regulator activity"/>
    <property type="evidence" value="ECO:0007669"/>
    <property type="project" value="InterPro"/>
</dbReference>
<dbReference type="FunFam" id="1.10.472.10:FF:000016">
    <property type="entry name" value="cyclin-L1 isoform X1"/>
    <property type="match status" value="1"/>
</dbReference>
<dbReference type="Proteomes" id="UP000549394">
    <property type="component" value="Unassembled WGS sequence"/>
</dbReference>
<feature type="domain" description="Cyclin-like" evidence="4">
    <location>
        <begin position="56"/>
        <end position="158"/>
    </location>
</feature>
<sequence length="440" mass="51089">MVENKQPNPLTTRNFSEVKISLENIIIPEEKLLTTPSGIDGLDDEIELQLRVLGCELIQTSGILLKLPQVAMATGQILYQRFYYSKSFVKHNFEIVAMACINLASKIEEDPRKIRDVINVFHHLQQIRKQKSPIPMILDQSYVHLKNLVIKTERRLLIELGFCVHVQHPHKIIMAYLKALRQSNTNSSERDSSLAQLAWNYMNDSLRTNLWVRYRPESIACACIFLASRKMQVPLPNRPPWYRVFNATDAEVEDISLTILKLYALNRLSVDTLEERVNVIKSAIAEAKKNAKATKLLTDTPENKNTPPVGIKSTATTEKNKIPIQNGNHIIDKSNTENYSLRDGEKERLKYTEDNRKLRKRSYESRSRSNSSYSGRQKSPKRRKIDQQKHNRRRRSNSRSSGSIYHRPRSHHRHHRNRGKRHGAHSSSSIKKYRNQHKRH</sequence>
<feature type="compositionally biased region" description="Basic and acidic residues" evidence="3">
    <location>
        <begin position="330"/>
        <end position="367"/>
    </location>
</feature>
<dbReference type="SMART" id="SM00385">
    <property type="entry name" value="CYCLIN"/>
    <property type="match status" value="2"/>
</dbReference>
<dbReference type="SUPFAM" id="SSF47954">
    <property type="entry name" value="Cyclin-like"/>
    <property type="match status" value="2"/>
</dbReference>
<dbReference type="EMBL" id="CAJFCJ010000006">
    <property type="protein sequence ID" value="CAD5115751.1"/>
    <property type="molecule type" value="Genomic_DNA"/>
</dbReference>
<dbReference type="InterPro" id="IPR036915">
    <property type="entry name" value="Cyclin-like_sf"/>
</dbReference>
<dbReference type="OrthoDB" id="10264655at2759"/>
<dbReference type="GO" id="GO:0006357">
    <property type="term" value="P:regulation of transcription by RNA polymerase II"/>
    <property type="evidence" value="ECO:0007669"/>
    <property type="project" value="InterPro"/>
</dbReference>
<evidence type="ECO:0000256" key="2">
    <source>
        <dbReference type="RuleBase" id="RU000383"/>
    </source>
</evidence>
<dbReference type="Gene3D" id="1.10.472.10">
    <property type="entry name" value="Cyclin-like"/>
    <property type="match status" value="2"/>
</dbReference>
<feature type="compositionally biased region" description="Low complexity" evidence="3">
    <location>
        <begin position="368"/>
        <end position="377"/>
    </location>
</feature>
<comment type="caution">
    <text evidence="5">The sequence shown here is derived from an EMBL/GenBank/DDBJ whole genome shotgun (WGS) entry which is preliminary data.</text>
</comment>
<evidence type="ECO:0000256" key="3">
    <source>
        <dbReference type="SAM" id="MobiDB-lite"/>
    </source>
</evidence>
<dbReference type="FunFam" id="1.10.472.10:FF:000031">
    <property type="entry name" value="cyclin-L1-1-like isoform X1"/>
    <property type="match status" value="1"/>
</dbReference>
<comment type="similarity">
    <text evidence="2">Belongs to the cyclin family.</text>
</comment>
<feature type="compositionally biased region" description="Basic residues" evidence="3">
    <location>
        <begin position="406"/>
        <end position="424"/>
    </location>
</feature>
<dbReference type="InterPro" id="IPR013763">
    <property type="entry name" value="Cyclin-like_dom"/>
</dbReference>
<feature type="compositionally biased region" description="Basic residues" evidence="3">
    <location>
        <begin position="431"/>
        <end position="440"/>
    </location>
</feature>
<dbReference type="InterPro" id="IPR043198">
    <property type="entry name" value="Cyclin/Ssn8"/>
</dbReference>
<keyword evidence="1 2" id="KW-0195">Cyclin</keyword>
<dbReference type="PIRSF" id="PIRSF036580">
    <property type="entry name" value="Cyclin_L"/>
    <property type="match status" value="1"/>
</dbReference>
<feature type="domain" description="Cyclin-like" evidence="4">
    <location>
        <begin position="171"/>
        <end position="261"/>
    </location>
</feature>
<evidence type="ECO:0000313" key="6">
    <source>
        <dbReference type="Proteomes" id="UP000549394"/>
    </source>
</evidence>
<name>A0A7I8VHT5_9ANNE</name>
<organism evidence="5 6">
    <name type="scientific">Dimorphilus gyrociliatus</name>
    <dbReference type="NCBI Taxonomy" id="2664684"/>
    <lineage>
        <taxon>Eukaryota</taxon>
        <taxon>Metazoa</taxon>
        <taxon>Spiralia</taxon>
        <taxon>Lophotrochozoa</taxon>
        <taxon>Annelida</taxon>
        <taxon>Polychaeta</taxon>
        <taxon>Polychaeta incertae sedis</taxon>
        <taxon>Dinophilidae</taxon>
        <taxon>Dimorphilus</taxon>
    </lineage>
</organism>
<evidence type="ECO:0000256" key="1">
    <source>
        <dbReference type="ARBA" id="ARBA00023127"/>
    </source>
</evidence>
<proteinExistence type="inferred from homology"/>
<dbReference type="AlphaFoldDB" id="A0A7I8VHT5"/>
<dbReference type="PANTHER" id="PTHR10026">
    <property type="entry name" value="CYCLIN"/>
    <property type="match status" value="1"/>
</dbReference>
<dbReference type="InterPro" id="IPR006671">
    <property type="entry name" value="Cyclin_N"/>
</dbReference>
<accession>A0A7I8VHT5</accession>
<reference evidence="5 6" key="1">
    <citation type="submission" date="2020-08" db="EMBL/GenBank/DDBJ databases">
        <authorList>
            <person name="Hejnol A."/>
        </authorList>
    </citation>
    <scope>NUCLEOTIDE SEQUENCE [LARGE SCALE GENOMIC DNA]</scope>
</reference>